<evidence type="ECO:0000256" key="7">
    <source>
        <dbReference type="ARBA" id="ARBA00023136"/>
    </source>
</evidence>
<comment type="caution">
    <text evidence="12">The sequence shown here is derived from an EMBL/GenBank/DDBJ whole genome shotgun (WGS) entry which is preliminary data.</text>
</comment>
<accession>A0A3E0VWM0</accession>
<evidence type="ECO:0000313" key="13">
    <source>
        <dbReference type="Proteomes" id="UP000256541"/>
    </source>
</evidence>
<dbReference type="InterPro" id="IPR058533">
    <property type="entry name" value="Cation_efflux_TM"/>
</dbReference>
<keyword evidence="5 9" id="KW-1133">Transmembrane helix</keyword>
<feature type="domain" description="Cation efflux protein transmembrane" evidence="10">
    <location>
        <begin position="37"/>
        <end position="230"/>
    </location>
</feature>
<evidence type="ECO:0000256" key="3">
    <source>
        <dbReference type="ARBA" id="ARBA00022448"/>
    </source>
</evidence>
<evidence type="ECO:0000256" key="2">
    <source>
        <dbReference type="ARBA" id="ARBA00008873"/>
    </source>
</evidence>
<keyword evidence="3" id="KW-0813">Transport</keyword>
<dbReference type="Pfam" id="PF01545">
    <property type="entry name" value="Cation_efflux"/>
    <property type="match status" value="1"/>
</dbReference>
<dbReference type="GO" id="GO:0005886">
    <property type="term" value="C:plasma membrane"/>
    <property type="evidence" value="ECO:0007669"/>
    <property type="project" value="TreeGrafter"/>
</dbReference>
<sequence>MSTESEDQGIAAGEAVGGNGHGHSHSHASGAMNRTRLLIAIGIVTLVLIVEVVGALASGSLALLADAGHMLSDLFGLVIALVASIIALRPASDRHTFGFQRAEVLAALANGLILVVVAVFVGVEGISRLLSPGTDHVQGTPMLIIASIGLVANVAALLVLRGGDRTSFNIRGAYLEVLGDTLGSIAVIIAGIVIITTGLVAADAIASLAIAVMIVPRAFVLIRDVVAVLIQSAPKETDVQQIRRHILETEGVLEVHDVHVWAITSGEPVFSAHVVVDKQIFADGETGALLDRLSGCLTSHFDVEHSTFQLEPAEHAGHENEQHR</sequence>
<feature type="transmembrane region" description="Helical" evidence="9">
    <location>
        <begin position="208"/>
        <end position="230"/>
    </location>
</feature>
<feature type="transmembrane region" description="Helical" evidence="9">
    <location>
        <begin position="104"/>
        <end position="123"/>
    </location>
</feature>
<dbReference type="InterPro" id="IPR027470">
    <property type="entry name" value="Cation_efflux_CTD"/>
</dbReference>
<evidence type="ECO:0000313" key="12">
    <source>
        <dbReference type="EMBL" id="RFA13995.1"/>
    </source>
</evidence>
<comment type="similarity">
    <text evidence="2">Belongs to the cation diffusion facilitator (CDF) transporter (TC 2.A.4) family. SLC30A subfamily.</text>
</comment>
<feature type="transmembrane region" description="Helical" evidence="9">
    <location>
        <begin position="37"/>
        <end position="62"/>
    </location>
</feature>
<evidence type="ECO:0000256" key="4">
    <source>
        <dbReference type="ARBA" id="ARBA00022692"/>
    </source>
</evidence>
<dbReference type="Gene3D" id="1.20.1510.10">
    <property type="entry name" value="Cation efflux protein transmembrane domain"/>
    <property type="match status" value="1"/>
</dbReference>
<organism evidence="12 13">
    <name type="scientific">Subtercola boreus</name>
    <dbReference type="NCBI Taxonomy" id="120213"/>
    <lineage>
        <taxon>Bacteria</taxon>
        <taxon>Bacillati</taxon>
        <taxon>Actinomycetota</taxon>
        <taxon>Actinomycetes</taxon>
        <taxon>Micrococcales</taxon>
        <taxon>Microbacteriaceae</taxon>
        <taxon>Subtercola</taxon>
    </lineage>
</organism>
<dbReference type="InterPro" id="IPR027469">
    <property type="entry name" value="Cation_efflux_TMD_sf"/>
</dbReference>
<dbReference type="InterPro" id="IPR050681">
    <property type="entry name" value="CDF/SLC30A"/>
</dbReference>
<dbReference type="EMBL" id="NBXB01000029">
    <property type="protein sequence ID" value="RFA13995.1"/>
    <property type="molecule type" value="Genomic_DNA"/>
</dbReference>
<dbReference type="AlphaFoldDB" id="A0A3E0VWM0"/>
<feature type="domain" description="Cation efflux protein cytoplasmic" evidence="11">
    <location>
        <begin position="234"/>
        <end position="312"/>
    </location>
</feature>
<protein>
    <submittedName>
        <fullName evidence="12">Cation transporter</fullName>
    </submittedName>
</protein>
<name>A0A3E0VWM0_9MICO</name>
<evidence type="ECO:0000256" key="8">
    <source>
        <dbReference type="SAM" id="MobiDB-lite"/>
    </source>
</evidence>
<dbReference type="Proteomes" id="UP000256541">
    <property type="component" value="Unassembled WGS sequence"/>
</dbReference>
<feature type="transmembrane region" description="Helical" evidence="9">
    <location>
        <begin position="181"/>
        <end position="202"/>
    </location>
</feature>
<dbReference type="SUPFAM" id="SSF161111">
    <property type="entry name" value="Cation efflux protein transmembrane domain-like"/>
    <property type="match status" value="1"/>
</dbReference>
<dbReference type="PANTHER" id="PTHR11562">
    <property type="entry name" value="CATION EFFLUX PROTEIN/ ZINC TRANSPORTER"/>
    <property type="match status" value="1"/>
</dbReference>
<dbReference type="SUPFAM" id="SSF160240">
    <property type="entry name" value="Cation efflux protein cytoplasmic domain-like"/>
    <property type="match status" value="1"/>
</dbReference>
<feature type="region of interest" description="Disordered" evidence="8">
    <location>
        <begin position="1"/>
        <end position="28"/>
    </location>
</feature>
<dbReference type="InterPro" id="IPR002524">
    <property type="entry name" value="Cation_efflux"/>
</dbReference>
<evidence type="ECO:0000256" key="5">
    <source>
        <dbReference type="ARBA" id="ARBA00022989"/>
    </source>
</evidence>
<comment type="subcellular location">
    <subcellularLocation>
        <location evidence="1">Membrane</location>
        <topology evidence="1">Multi-pass membrane protein</topology>
    </subcellularLocation>
</comment>
<gene>
    <name evidence="12" type="ORF">B7R22_10210</name>
</gene>
<keyword evidence="4 9" id="KW-0812">Transmembrane</keyword>
<dbReference type="GO" id="GO:0005385">
    <property type="term" value="F:zinc ion transmembrane transporter activity"/>
    <property type="evidence" value="ECO:0007669"/>
    <property type="project" value="TreeGrafter"/>
</dbReference>
<evidence type="ECO:0000256" key="6">
    <source>
        <dbReference type="ARBA" id="ARBA00023065"/>
    </source>
</evidence>
<feature type="transmembrane region" description="Helical" evidence="9">
    <location>
        <begin position="74"/>
        <end position="92"/>
    </location>
</feature>
<reference evidence="12 13" key="1">
    <citation type="submission" date="2017-04" db="EMBL/GenBank/DDBJ databases">
        <title>Comparative genome analysis of Subtercola boreus.</title>
        <authorList>
            <person name="Cho Y.-J."/>
            <person name="Cho A."/>
            <person name="Kim O.-S."/>
            <person name="Lee J.-I."/>
        </authorList>
    </citation>
    <scope>NUCLEOTIDE SEQUENCE [LARGE SCALE GENOMIC DNA]</scope>
    <source>
        <strain evidence="12 13">P27479</strain>
    </source>
</reference>
<dbReference type="NCBIfam" id="TIGR01297">
    <property type="entry name" value="CDF"/>
    <property type="match status" value="1"/>
</dbReference>
<keyword evidence="6" id="KW-0406">Ion transport</keyword>
<evidence type="ECO:0000259" key="10">
    <source>
        <dbReference type="Pfam" id="PF01545"/>
    </source>
</evidence>
<dbReference type="PANTHER" id="PTHR11562:SF17">
    <property type="entry name" value="RE54080P-RELATED"/>
    <property type="match status" value="1"/>
</dbReference>
<dbReference type="Pfam" id="PF16916">
    <property type="entry name" value="ZT_dimer"/>
    <property type="match status" value="1"/>
</dbReference>
<keyword evidence="7 9" id="KW-0472">Membrane</keyword>
<evidence type="ECO:0000256" key="9">
    <source>
        <dbReference type="SAM" id="Phobius"/>
    </source>
</evidence>
<evidence type="ECO:0000256" key="1">
    <source>
        <dbReference type="ARBA" id="ARBA00004141"/>
    </source>
</evidence>
<dbReference type="InterPro" id="IPR036837">
    <property type="entry name" value="Cation_efflux_CTD_sf"/>
</dbReference>
<feature type="transmembrane region" description="Helical" evidence="9">
    <location>
        <begin position="143"/>
        <end position="160"/>
    </location>
</feature>
<evidence type="ECO:0000259" key="11">
    <source>
        <dbReference type="Pfam" id="PF16916"/>
    </source>
</evidence>
<proteinExistence type="inferred from homology"/>